<reference evidence="3 4" key="1">
    <citation type="submission" date="2019-07" db="EMBL/GenBank/DDBJ databases">
        <title>Genome assembly of two rare yeast pathogens: Diutina rugosa and Trichomonascus ciferrii.</title>
        <authorList>
            <person name="Mixao V."/>
            <person name="Saus E."/>
            <person name="Hansen A."/>
            <person name="Lass-Flor C."/>
            <person name="Gabaldon T."/>
        </authorList>
    </citation>
    <scope>NUCLEOTIDE SEQUENCE [LARGE SCALE GENOMIC DNA]</scope>
    <source>
        <strain evidence="3 4">CBS 613</strain>
    </source>
</reference>
<dbReference type="RefSeq" id="XP_034010233.1">
    <property type="nucleotide sequence ID" value="XM_034157745.1"/>
</dbReference>
<dbReference type="GO" id="GO:0030427">
    <property type="term" value="C:site of polarized growth"/>
    <property type="evidence" value="ECO:0007669"/>
    <property type="project" value="UniProtKB-ARBA"/>
</dbReference>
<dbReference type="InterPro" id="IPR035969">
    <property type="entry name" value="Rab-GAP_TBC_sf"/>
</dbReference>
<dbReference type="AlphaFoldDB" id="A0A642UJH7"/>
<dbReference type="GeneID" id="54783480"/>
<dbReference type="GO" id="GO:0005096">
    <property type="term" value="F:GTPase activator activity"/>
    <property type="evidence" value="ECO:0007669"/>
    <property type="project" value="TreeGrafter"/>
</dbReference>
<proteinExistence type="predicted"/>
<dbReference type="PANTHER" id="PTHR47219">
    <property type="entry name" value="RAB GTPASE-ACTIVATING PROTEIN 1-LIKE"/>
    <property type="match status" value="1"/>
</dbReference>
<dbReference type="VEuPathDB" id="FungiDB:DIURU_004829"/>
<keyword evidence="4" id="KW-1185">Reference proteome</keyword>
<evidence type="ECO:0000256" key="1">
    <source>
        <dbReference type="SAM" id="MobiDB-lite"/>
    </source>
</evidence>
<name>A0A642UJH7_DIURU</name>
<dbReference type="OMA" id="YFARGQE"/>
<organism evidence="3 4">
    <name type="scientific">Diutina rugosa</name>
    <name type="common">Yeast</name>
    <name type="synonym">Candida rugosa</name>
    <dbReference type="NCBI Taxonomy" id="5481"/>
    <lineage>
        <taxon>Eukaryota</taxon>
        <taxon>Fungi</taxon>
        <taxon>Dikarya</taxon>
        <taxon>Ascomycota</taxon>
        <taxon>Saccharomycotina</taxon>
        <taxon>Pichiomycetes</taxon>
        <taxon>Debaryomycetaceae</taxon>
        <taxon>Diutina</taxon>
    </lineage>
</organism>
<dbReference type="Proteomes" id="UP000449547">
    <property type="component" value="Unassembled WGS sequence"/>
</dbReference>
<protein>
    <recommendedName>
        <fullName evidence="2">Rab-GAP TBC domain-containing protein</fullName>
    </recommendedName>
</protein>
<accession>A0A642UJH7</accession>
<feature type="compositionally biased region" description="Polar residues" evidence="1">
    <location>
        <begin position="128"/>
        <end position="155"/>
    </location>
</feature>
<evidence type="ECO:0000313" key="4">
    <source>
        <dbReference type="Proteomes" id="UP000449547"/>
    </source>
</evidence>
<dbReference type="SMART" id="SM00164">
    <property type="entry name" value="TBC"/>
    <property type="match status" value="1"/>
</dbReference>
<dbReference type="Pfam" id="PF00566">
    <property type="entry name" value="RabGAP-TBC"/>
    <property type="match status" value="1"/>
</dbReference>
<feature type="compositionally biased region" description="Pro residues" evidence="1">
    <location>
        <begin position="10"/>
        <end position="26"/>
    </location>
</feature>
<evidence type="ECO:0000259" key="2">
    <source>
        <dbReference type="PROSITE" id="PS50086"/>
    </source>
</evidence>
<feature type="compositionally biased region" description="Low complexity" evidence="1">
    <location>
        <begin position="94"/>
        <end position="110"/>
    </location>
</feature>
<dbReference type="PANTHER" id="PTHR47219:SF20">
    <property type="entry name" value="TBC1 DOMAIN FAMILY MEMBER 2B"/>
    <property type="match status" value="1"/>
</dbReference>
<dbReference type="Gene3D" id="1.10.472.80">
    <property type="entry name" value="Ypt/Rab-GAP domain of gyp1p, domain 3"/>
    <property type="match status" value="1"/>
</dbReference>
<evidence type="ECO:0000313" key="3">
    <source>
        <dbReference type="EMBL" id="KAA8897976.1"/>
    </source>
</evidence>
<dbReference type="PROSITE" id="PS50086">
    <property type="entry name" value="TBC_RABGAP"/>
    <property type="match status" value="1"/>
</dbReference>
<feature type="domain" description="Rab-GAP TBC" evidence="2">
    <location>
        <begin position="291"/>
        <end position="510"/>
    </location>
</feature>
<dbReference type="SUPFAM" id="SSF47923">
    <property type="entry name" value="Ypt/Rab-GAP domain of gyp1p"/>
    <property type="match status" value="2"/>
</dbReference>
<dbReference type="FunFam" id="1.10.8.270:FF:000016">
    <property type="entry name" value="TBC1 domain family member 2A"/>
    <property type="match status" value="1"/>
</dbReference>
<dbReference type="GO" id="GO:0031267">
    <property type="term" value="F:small GTPase binding"/>
    <property type="evidence" value="ECO:0007669"/>
    <property type="project" value="TreeGrafter"/>
</dbReference>
<sequence length="654" mass="74019">MYQPDSPAVSHPPSPPMSPAPLPPPTVDSGDAASLPSRNNSEFVDVGDEVHSATEDDAVELEATQESLDPLAGQHPEQYSTMLTPLKSVFGDDTPASTSAPGSATGSVSGKTLRSTPGISIHSRFDTTDTSSANTPPVFNRMTTSTPTPQSSNIKLSADDMSPLDQSIMKGLDDLDFEHLSHDEAFSQVKVDETVDLMPESCVKPVYNANQLKETLKSPVDIYGFKKVSNLSKFTAKEYNSWYETYAQYMMRRRQKWEHLLRHNGLSFDHDKPPQRFPPKSDKVKKLIRRGIPPEWRGNAWFFYAGGYEKLNKHIGVYEKIVKDTQGIQNKDTEVIERDLNRTFPDNIYFNENCLSSGTSSPNDSPGPETAMIKALRRVLVAFAHYQPQIGYCQSLNFLAGLLLIFMDEERAFWMLVILTERIIPKVHSANLEGVHTDQGVLMLCIKEYIPRMWTMLGKNMEGEQVSEDKILSRLPPVTLVTSSWFMSVFVGIMPIETVLRVWDILWYEGSKTLFRISLTVCNMCLEQDQFRSSSQNIEQIELFQFMQSYPKSILDPNQLIDNCFKKIGGYGFGSLSQDEINNCREFVKKQREKINQRKSKGLLSDMSAEEQKTLIGDEEIHDVYGFNRSLMSGVVWNRQISTKMKKKFAMKKR</sequence>
<dbReference type="InterPro" id="IPR050302">
    <property type="entry name" value="Rab_GAP_TBC_domain"/>
</dbReference>
<dbReference type="InterPro" id="IPR000195">
    <property type="entry name" value="Rab-GAP-TBC_dom"/>
</dbReference>
<gene>
    <name evidence="3" type="ORF">DIURU_004829</name>
</gene>
<comment type="caution">
    <text evidence="3">The sequence shown here is derived from an EMBL/GenBank/DDBJ whole genome shotgun (WGS) entry which is preliminary data.</text>
</comment>
<dbReference type="OrthoDB" id="294251at2759"/>
<dbReference type="EMBL" id="SWFT01000149">
    <property type="protein sequence ID" value="KAA8897976.1"/>
    <property type="molecule type" value="Genomic_DNA"/>
</dbReference>
<dbReference type="Gene3D" id="1.10.8.270">
    <property type="entry name" value="putative rabgap domain of human tbc1 domain family member 14 like domains"/>
    <property type="match status" value="1"/>
</dbReference>
<feature type="region of interest" description="Disordered" evidence="1">
    <location>
        <begin position="1"/>
        <end position="157"/>
    </location>
</feature>